<reference evidence="1" key="1">
    <citation type="submission" date="2023-06" db="EMBL/GenBank/DDBJ databases">
        <authorList>
            <consortium name="Lawrence Berkeley National Laboratory"/>
            <person name="Ahrendt S."/>
            <person name="Sahu N."/>
            <person name="Indic B."/>
            <person name="Wong-Bajracharya J."/>
            <person name="Merenyi Z."/>
            <person name="Ke H.-M."/>
            <person name="Monk M."/>
            <person name="Kocsube S."/>
            <person name="Drula E."/>
            <person name="Lipzen A."/>
            <person name="Balint B."/>
            <person name="Henrissat B."/>
            <person name="Andreopoulos B."/>
            <person name="Martin F.M."/>
            <person name="Harder C.B."/>
            <person name="Rigling D."/>
            <person name="Ford K.L."/>
            <person name="Foster G.D."/>
            <person name="Pangilinan J."/>
            <person name="Papanicolaou A."/>
            <person name="Barry K."/>
            <person name="LaButti K."/>
            <person name="Viragh M."/>
            <person name="Koriabine M."/>
            <person name="Yan M."/>
            <person name="Riley R."/>
            <person name="Champramary S."/>
            <person name="Plett K.L."/>
            <person name="Tsai I.J."/>
            <person name="Slot J."/>
            <person name="Sipos G."/>
            <person name="Plett J."/>
            <person name="Nagy L.G."/>
            <person name="Grigoriev I.V."/>
        </authorList>
    </citation>
    <scope>NUCLEOTIDE SEQUENCE</scope>
    <source>
        <strain evidence="1">CCBAS 213</strain>
    </source>
</reference>
<name>A0AA39K234_ARMTA</name>
<dbReference type="EMBL" id="JAUEPS010000032">
    <property type="protein sequence ID" value="KAK0452025.1"/>
    <property type="molecule type" value="Genomic_DNA"/>
</dbReference>
<comment type="caution">
    <text evidence="1">The sequence shown here is derived from an EMBL/GenBank/DDBJ whole genome shotgun (WGS) entry which is preliminary data.</text>
</comment>
<organism evidence="1 2">
    <name type="scientific">Armillaria tabescens</name>
    <name type="common">Ringless honey mushroom</name>
    <name type="synonym">Agaricus tabescens</name>
    <dbReference type="NCBI Taxonomy" id="1929756"/>
    <lineage>
        <taxon>Eukaryota</taxon>
        <taxon>Fungi</taxon>
        <taxon>Dikarya</taxon>
        <taxon>Basidiomycota</taxon>
        <taxon>Agaricomycotina</taxon>
        <taxon>Agaricomycetes</taxon>
        <taxon>Agaricomycetidae</taxon>
        <taxon>Agaricales</taxon>
        <taxon>Marasmiineae</taxon>
        <taxon>Physalacriaceae</taxon>
        <taxon>Desarmillaria</taxon>
    </lineage>
</organism>
<sequence length="295" mass="33766">MSRIIGLFLLPLFFAGVCSSLHFYGYMALFILLFGYYWAPDFLSFEKLLPLPWIHYRHDKFRRAQQDNIFTVFIQGASGQSVPLLANQFTTSKQVIQQLSAHGYVPYDNQGILMLTTSARRILLPGESLHNAGLGALSHLWLQIRVLRGMQQEQPRKWGKKTPGKAMELPETMETDADGMLKDITVQDIEEITEGPSKQNKIHDIEHFFGQLYIDSDGKRVQNCTICTKKAGMPKAKVNELSTLRRHCQSFHKATYQKWAKDNGFALMLPDDHKELKAAKMESEQQTCLHPHLKE</sequence>
<dbReference type="AlphaFoldDB" id="A0AA39K234"/>
<dbReference type="RefSeq" id="XP_060327859.1">
    <property type="nucleotide sequence ID" value="XM_060469898.1"/>
</dbReference>
<evidence type="ECO:0000313" key="2">
    <source>
        <dbReference type="Proteomes" id="UP001175211"/>
    </source>
</evidence>
<protein>
    <submittedName>
        <fullName evidence="1">Uncharacterized protein</fullName>
    </submittedName>
</protein>
<keyword evidence="2" id="KW-1185">Reference proteome</keyword>
<gene>
    <name evidence="1" type="ORF">EV420DRAFT_1482363</name>
</gene>
<dbReference type="Proteomes" id="UP001175211">
    <property type="component" value="Unassembled WGS sequence"/>
</dbReference>
<dbReference type="GeneID" id="85353446"/>
<accession>A0AA39K234</accession>
<proteinExistence type="predicted"/>
<evidence type="ECO:0000313" key="1">
    <source>
        <dbReference type="EMBL" id="KAK0452025.1"/>
    </source>
</evidence>